<dbReference type="EMBL" id="HACM01002833">
    <property type="protein sequence ID" value="CRZ03275.1"/>
    <property type="molecule type" value="Transcribed_RNA"/>
</dbReference>
<feature type="compositionally biased region" description="Low complexity" evidence="1">
    <location>
        <begin position="28"/>
        <end position="56"/>
    </location>
</feature>
<feature type="compositionally biased region" description="Polar residues" evidence="1">
    <location>
        <begin position="57"/>
        <end position="82"/>
    </location>
</feature>
<protein>
    <submittedName>
        <fullName evidence="2">Uncharacterized protein</fullName>
    </submittedName>
</protein>
<name>A0A0H5QMA8_9EUKA</name>
<reference evidence="2" key="1">
    <citation type="submission" date="2015-04" db="EMBL/GenBank/DDBJ databases">
        <title>The genome sequence of the plant pathogenic Rhizarian Plasmodiophora brassicae reveals insights in its biotrophic life cycle and the origin of chitin synthesis.</title>
        <authorList>
            <person name="Schwelm A."/>
            <person name="Fogelqvist J."/>
            <person name="Knaust A."/>
            <person name="Julke S."/>
            <person name="Lilja T."/>
            <person name="Dhandapani V."/>
            <person name="Bonilla-Rosso G."/>
            <person name="Karlsson M."/>
            <person name="Shevchenko A."/>
            <person name="Choi S.R."/>
            <person name="Kim H.G."/>
            <person name="Park J.Y."/>
            <person name="Lim Y.P."/>
            <person name="Ludwig-Muller J."/>
            <person name="Dixelius C."/>
        </authorList>
    </citation>
    <scope>NUCLEOTIDE SEQUENCE</scope>
    <source>
        <tissue evidence="2">Potato root galls</tissue>
    </source>
</reference>
<sequence>SQGLGGASASQVSGTGGSMSVSQGLGGASASQMFGAGGSMSAAQGSGNASASQISGVTSGSQTSGNPVPQSAGSNTPSSQWVGTTSSGFSFNSTKAADNIAGATTTSQLVGSSNISSVTLTATITQNSSLGSNNTGAFNNATGTPMSSQVVNESTQSSQAPIAFNSTKSLSTSQAQMNSSLTSVPLSLNLNGRRNMSSHDMHDSPFLAHSNGEHVLRSSVSESDIDQWIANAEKANINVPLLQIATRDQIAWTIWASRSTGDSNKPTTRPSAGFCRNVAVPATNTLALPHFNAVNSDGFIWILFSKQVVEVVSLLEQSSITGVIYKDGSLSTSGTSVTVVASELHGPIFGEIDQFAIDAKIVNSTLTPERGSTEDKLMGQAEFRNVMFDSPRVPLDSAKQESVSPSEYQITYSFPEETENNDQSDFSLLPENDVSGYRKNTGKNGGFVPVRGFAPSSGIGFNTRASNDLSSSPYSRANADSISVSATTADKPSDSPFRRRTGSSRSDGRIGLY</sequence>
<evidence type="ECO:0000256" key="1">
    <source>
        <dbReference type="SAM" id="MobiDB-lite"/>
    </source>
</evidence>
<organism evidence="2">
    <name type="scientific">Spongospora subterranea</name>
    <dbReference type="NCBI Taxonomy" id="70186"/>
    <lineage>
        <taxon>Eukaryota</taxon>
        <taxon>Sar</taxon>
        <taxon>Rhizaria</taxon>
        <taxon>Endomyxa</taxon>
        <taxon>Phytomyxea</taxon>
        <taxon>Plasmodiophorida</taxon>
        <taxon>Plasmodiophoridae</taxon>
        <taxon>Spongospora</taxon>
    </lineage>
</organism>
<feature type="region of interest" description="Disordered" evidence="1">
    <location>
        <begin position="464"/>
        <end position="513"/>
    </location>
</feature>
<proteinExistence type="predicted"/>
<dbReference type="AlphaFoldDB" id="A0A0H5QMA8"/>
<evidence type="ECO:0000313" key="2">
    <source>
        <dbReference type="EMBL" id="CRZ03275.1"/>
    </source>
</evidence>
<feature type="compositionally biased region" description="Low complexity" evidence="1">
    <location>
        <begin position="503"/>
        <end position="513"/>
    </location>
</feature>
<feature type="region of interest" description="Disordered" evidence="1">
    <location>
        <begin position="1"/>
        <end position="85"/>
    </location>
</feature>
<accession>A0A0H5QMA8</accession>
<feature type="compositionally biased region" description="Polar residues" evidence="1">
    <location>
        <begin position="7"/>
        <end position="23"/>
    </location>
</feature>
<feature type="non-terminal residue" evidence="2">
    <location>
        <position position="1"/>
    </location>
</feature>
<feature type="region of interest" description="Disordered" evidence="1">
    <location>
        <begin position="415"/>
        <end position="448"/>
    </location>
</feature>
<feature type="compositionally biased region" description="Polar residues" evidence="1">
    <location>
        <begin position="464"/>
        <end position="490"/>
    </location>
</feature>